<dbReference type="InParanoid" id="Q9HM01"/>
<proteinExistence type="predicted"/>
<dbReference type="KEGG" id="tac:Ta0070"/>
<keyword evidence="2" id="KW-1185">Reference proteome</keyword>
<reference evidence="1 2" key="1">
    <citation type="journal article" date="2000" name="Nature">
        <title>The genome sequence of the thermoacidophilic scavenger Thermoplasma acidophilum.</title>
        <authorList>
            <person name="Ruepp A."/>
            <person name="Graml W."/>
            <person name="Santos-Martinez M.L."/>
            <person name="Koretke K.K."/>
            <person name="Volker C."/>
            <person name="Mewes H.W."/>
            <person name="Frishman D."/>
            <person name="Stocker S."/>
            <person name="Lupas A.N."/>
            <person name="Baumeister W."/>
        </authorList>
    </citation>
    <scope>NUCLEOTIDE SEQUENCE [LARGE SCALE GENOMIC DNA]</scope>
    <source>
        <strain evidence="2">ATCC 25905 / DSM 1728 / JCM 9062 / NBRC 15155 / AMRC-C165</strain>
    </source>
</reference>
<dbReference type="AlphaFoldDB" id="Q9HM01"/>
<protein>
    <recommendedName>
        <fullName evidence="3">Antitoxin SocA-like Panacea domain-containing protein</fullName>
    </recommendedName>
</protein>
<dbReference type="eggNOG" id="arCOG03889">
    <property type="taxonomic scope" value="Archaea"/>
</dbReference>
<organism evidence="1 2">
    <name type="scientific">Thermoplasma acidophilum (strain ATCC 25905 / DSM 1728 / JCM 9062 / NBRC 15155 / AMRC-C165)</name>
    <dbReference type="NCBI Taxonomy" id="273075"/>
    <lineage>
        <taxon>Archaea</taxon>
        <taxon>Methanobacteriati</taxon>
        <taxon>Thermoplasmatota</taxon>
        <taxon>Thermoplasmata</taxon>
        <taxon>Thermoplasmatales</taxon>
        <taxon>Thermoplasmataceae</taxon>
        <taxon>Thermoplasma</taxon>
    </lineage>
</organism>
<evidence type="ECO:0000313" key="2">
    <source>
        <dbReference type="Proteomes" id="UP000001024"/>
    </source>
</evidence>
<evidence type="ECO:0008006" key="3">
    <source>
        <dbReference type="Google" id="ProtNLM"/>
    </source>
</evidence>
<sequence length="160" mass="18431">MSMDYERKILLIGFLKYIGFNRKKIMQEDIDNRIKVQKLVYFGKALGLPLDYDFNLYLYGPYSSGLTKDYFNISDEEWANGKIDIPANVSDLLKQLKGRDALFLEIAATLHSIKTANPDASEDLLINIVTDIKSERLNGKSEAHKYVRDTFNFLKKVKLL</sequence>
<gene>
    <name evidence="1" type="ordered locus">Ta0070</name>
</gene>
<dbReference type="Proteomes" id="UP000001024">
    <property type="component" value="Chromosome"/>
</dbReference>
<dbReference type="PaxDb" id="273075-Ta0070"/>
<accession>Q9HM01</accession>
<name>Q9HM01_THEAC</name>
<evidence type="ECO:0000313" key="1">
    <source>
        <dbReference type="EMBL" id="CAC11218.1"/>
    </source>
</evidence>
<dbReference type="STRING" id="273075.gene:9571285"/>
<dbReference type="HOGENOM" id="CLU_1631542_0_0_2"/>
<dbReference type="EnsemblBacteria" id="CAC11218">
    <property type="protein sequence ID" value="CAC11218"/>
    <property type="gene ID" value="CAC11218"/>
</dbReference>
<dbReference type="EMBL" id="AL445063">
    <property type="protein sequence ID" value="CAC11218.1"/>
    <property type="molecule type" value="Genomic_DNA"/>
</dbReference>